<reference evidence="1 2" key="1">
    <citation type="submission" date="2014-04" db="EMBL/GenBank/DDBJ databases">
        <title>Evolutionary Origins and Diversification of the Mycorrhizal Mutualists.</title>
        <authorList>
            <consortium name="DOE Joint Genome Institute"/>
            <consortium name="Mycorrhizal Genomics Consortium"/>
            <person name="Kohler A."/>
            <person name="Kuo A."/>
            <person name="Nagy L.G."/>
            <person name="Floudas D."/>
            <person name="Copeland A."/>
            <person name="Barry K.W."/>
            <person name="Cichocki N."/>
            <person name="Veneault-Fourrey C."/>
            <person name="LaButti K."/>
            <person name="Lindquist E.A."/>
            <person name="Lipzen A."/>
            <person name="Lundell T."/>
            <person name="Morin E."/>
            <person name="Murat C."/>
            <person name="Riley R."/>
            <person name="Ohm R."/>
            <person name="Sun H."/>
            <person name="Tunlid A."/>
            <person name="Henrissat B."/>
            <person name="Grigoriev I.V."/>
            <person name="Hibbett D.S."/>
            <person name="Martin F."/>
        </authorList>
    </citation>
    <scope>NUCLEOTIDE SEQUENCE [LARGE SCALE GENOMIC DNA]</scope>
    <source>
        <strain evidence="1 2">FD-317 M1</strain>
    </source>
</reference>
<gene>
    <name evidence="1" type="ORF">GYMLUDRAFT_265150</name>
</gene>
<organism evidence="1 2">
    <name type="scientific">Collybiopsis luxurians FD-317 M1</name>
    <dbReference type="NCBI Taxonomy" id="944289"/>
    <lineage>
        <taxon>Eukaryota</taxon>
        <taxon>Fungi</taxon>
        <taxon>Dikarya</taxon>
        <taxon>Basidiomycota</taxon>
        <taxon>Agaricomycotina</taxon>
        <taxon>Agaricomycetes</taxon>
        <taxon>Agaricomycetidae</taxon>
        <taxon>Agaricales</taxon>
        <taxon>Marasmiineae</taxon>
        <taxon>Omphalotaceae</taxon>
        <taxon>Collybiopsis</taxon>
        <taxon>Collybiopsis luxurians</taxon>
    </lineage>
</organism>
<dbReference type="AlphaFoldDB" id="A0A0D0CDW8"/>
<evidence type="ECO:0000313" key="2">
    <source>
        <dbReference type="Proteomes" id="UP000053593"/>
    </source>
</evidence>
<dbReference type="Proteomes" id="UP000053593">
    <property type="component" value="Unassembled WGS sequence"/>
</dbReference>
<dbReference type="HOGENOM" id="CLU_1310266_0_0_1"/>
<name>A0A0D0CDW8_9AGAR</name>
<dbReference type="SUPFAM" id="SSF52540">
    <property type="entry name" value="P-loop containing nucleoside triphosphate hydrolases"/>
    <property type="match status" value="1"/>
</dbReference>
<accession>A0A0D0CDW8</accession>
<dbReference type="InterPro" id="IPR027417">
    <property type="entry name" value="P-loop_NTPase"/>
</dbReference>
<keyword evidence="2" id="KW-1185">Reference proteome</keyword>
<dbReference type="EMBL" id="KN834832">
    <property type="protein sequence ID" value="KIK53168.1"/>
    <property type="molecule type" value="Genomic_DNA"/>
</dbReference>
<protein>
    <submittedName>
        <fullName evidence="1">Uncharacterized protein</fullName>
    </submittedName>
</protein>
<proteinExistence type="predicted"/>
<evidence type="ECO:0000313" key="1">
    <source>
        <dbReference type="EMBL" id="KIK53168.1"/>
    </source>
</evidence>
<sequence>MKNEGFAECMAYRGSFQLRLPHLSSGTHCLLAGPFSDDNIAMGDLRTAMYTLGFIPKVQSAIFQLVIAVLLLGNPEFSKGVFLRRKRAAYRTVLFIAKHAAKEPDGFVQDSYAILYSLSLLKSPITNSQVSLSQLPLPKSSSSINPTWQSHNPTGYASGFGDEMLQSFYTRHTFNDNVLHSDGVSLTKISHLDDSLCIEMLKGIRTERKL</sequence>